<gene>
    <name evidence="1" type="ORF">HH214_08605</name>
</gene>
<dbReference type="EMBL" id="CP051682">
    <property type="protein sequence ID" value="QJD95930.1"/>
    <property type="molecule type" value="Genomic_DNA"/>
</dbReference>
<evidence type="ECO:0000313" key="2">
    <source>
        <dbReference type="Proteomes" id="UP000503278"/>
    </source>
</evidence>
<dbReference type="RefSeq" id="WP_169606936.1">
    <property type="nucleotide sequence ID" value="NZ_CP051682.1"/>
</dbReference>
<proteinExistence type="predicted"/>
<dbReference type="KEGG" id="mrob:HH214_08605"/>
<sequence length="102" mass="11845">MKQQDNRPSAGSVTMSLCSVLIADRRITVWHISLYLGILHLWQQSGCPPQVRISRELLMRKARFKSITTYHKYIRELCDFGYIRYMPTYDVYTGSAVEILTG</sequence>
<evidence type="ECO:0000313" key="1">
    <source>
        <dbReference type="EMBL" id="QJD95930.1"/>
    </source>
</evidence>
<dbReference type="AlphaFoldDB" id="A0A7L5DXV4"/>
<name>A0A7L5DXV4_9SPHI</name>
<dbReference type="Proteomes" id="UP000503278">
    <property type="component" value="Chromosome"/>
</dbReference>
<keyword evidence="2" id="KW-1185">Reference proteome</keyword>
<protein>
    <submittedName>
        <fullName evidence="1">Uncharacterized protein</fullName>
    </submittedName>
</protein>
<accession>A0A7L5DXV4</accession>
<reference evidence="1 2" key="1">
    <citation type="submission" date="2020-04" db="EMBL/GenBank/DDBJ databases">
        <title>Genome sequencing of novel species.</title>
        <authorList>
            <person name="Heo J."/>
            <person name="Kim S.-J."/>
            <person name="Kim J.-S."/>
            <person name="Hong S.-B."/>
            <person name="Kwon S.-W."/>
        </authorList>
    </citation>
    <scope>NUCLEOTIDE SEQUENCE [LARGE SCALE GENOMIC DNA]</scope>
    <source>
        <strain evidence="1 2">F39-2</strain>
    </source>
</reference>
<organism evidence="1 2">
    <name type="scientific">Mucilaginibacter robiniae</name>
    <dbReference type="NCBI Taxonomy" id="2728022"/>
    <lineage>
        <taxon>Bacteria</taxon>
        <taxon>Pseudomonadati</taxon>
        <taxon>Bacteroidota</taxon>
        <taxon>Sphingobacteriia</taxon>
        <taxon>Sphingobacteriales</taxon>
        <taxon>Sphingobacteriaceae</taxon>
        <taxon>Mucilaginibacter</taxon>
    </lineage>
</organism>